<feature type="signal peptide" evidence="1">
    <location>
        <begin position="1"/>
        <end position="22"/>
    </location>
</feature>
<comment type="caution">
    <text evidence="2">The sequence shown here is derived from an EMBL/GenBank/DDBJ whole genome shotgun (WGS) entry which is preliminary data.</text>
</comment>
<sequence>MKPVKTSLLAAGCALVTLGTLAACSGTVSSGIVEYRVTTTADHIGKIEYHTVQLGAGSVDFEETVRKQSWSKKVDGGWSPGVTATAPANGTVSCEIVDADGKVLAHEEGRNGASADCQAGDTE</sequence>
<dbReference type="Gene3D" id="2.60.40.2880">
    <property type="entry name" value="MmpS1-5, C-terminal soluble domain"/>
    <property type="match status" value="1"/>
</dbReference>
<reference evidence="2 3" key="1">
    <citation type="submission" date="2021-05" db="EMBL/GenBank/DDBJ databases">
        <title>Whole genome sequence of Curtobacterium flaccumfaciens pv. flaccumfaciens strain CFBP 8819.</title>
        <authorList>
            <person name="Osdaghi E."/>
            <person name="Taghouti G."/>
            <person name="Portier P."/>
            <person name="Fazliarab A."/>
            <person name="Taghavi S.M."/>
            <person name="Briand M."/>
            <person name="Le-Saux M."/>
            <person name="Jacques M.-A."/>
        </authorList>
    </citation>
    <scope>NUCLEOTIDE SEQUENCE [LARGE SCALE GENOMIC DNA]</scope>
    <source>
        <strain evidence="2 3">CFBP 8819</strain>
    </source>
</reference>
<proteinExistence type="predicted"/>
<evidence type="ECO:0000313" key="3">
    <source>
        <dbReference type="Proteomes" id="UP001519641"/>
    </source>
</evidence>
<evidence type="ECO:0000313" key="2">
    <source>
        <dbReference type="EMBL" id="MBT1588187.1"/>
    </source>
</evidence>
<feature type="chain" id="PRO_5047251931" evidence="1">
    <location>
        <begin position="23"/>
        <end position="123"/>
    </location>
</feature>
<dbReference type="Proteomes" id="UP001519641">
    <property type="component" value="Unassembled WGS sequence"/>
</dbReference>
<dbReference type="RefSeq" id="WP_214530103.1">
    <property type="nucleotide sequence ID" value="NZ_JAHEWO010000014.1"/>
</dbReference>
<keyword evidence="1" id="KW-0732">Signal</keyword>
<accession>A0ABS5VFG1</accession>
<dbReference type="PROSITE" id="PS51257">
    <property type="entry name" value="PROKAR_LIPOPROTEIN"/>
    <property type="match status" value="1"/>
</dbReference>
<gene>
    <name evidence="2" type="ORF">KK097_10220</name>
</gene>
<protein>
    <submittedName>
        <fullName evidence="2">Uncharacterized protein</fullName>
    </submittedName>
</protein>
<organism evidence="2 3">
    <name type="scientific">Curtobacterium aurantiacum</name>
    <dbReference type="NCBI Taxonomy" id="3236919"/>
    <lineage>
        <taxon>Bacteria</taxon>
        <taxon>Bacillati</taxon>
        <taxon>Actinomycetota</taxon>
        <taxon>Actinomycetes</taxon>
        <taxon>Micrococcales</taxon>
        <taxon>Microbacteriaceae</taxon>
        <taxon>Curtobacterium</taxon>
    </lineage>
</organism>
<dbReference type="InterPro" id="IPR038468">
    <property type="entry name" value="MmpS_C"/>
</dbReference>
<name>A0ABS5VFG1_9MICO</name>
<keyword evidence="3" id="KW-1185">Reference proteome</keyword>
<dbReference type="EMBL" id="JAHEWS010000013">
    <property type="protein sequence ID" value="MBT1588187.1"/>
    <property type="molecule type" value="Genomic_DNA"/>
</dbReference>
<evidence type="ECO:0000256" key="1">
    <source>
        <dbReference type="SAM" id="SignalP"/>
    </source>
</evidence>